<dbReference type="AlphaFoldDB" id="A0AAD3Y3X0"/>
<comment type="caution">
    <text evidence="1">The sequence shown here is derived from an EMBL/GenBank/DDBJ whole genome shotgun (WGS) entry which is preliminary data.</text>
</comment>
<sequence>MLQYTVVFFWVHEHGIRAITVSQCSSTLEFRKISGIGTRTTPTFFLELQNSLSVLCESSLLLRRPYLEGEADIEDKLRWQNLCFESKKKQSSKHWTNLPVLDR</sequence>
<reference evidence="1" key="1">
    <citation type="submission" date="2023-05" db="EMBL/GenBank/DDBJ databases">
        <title>Nepenthes gracilis genome sequencing.</title>
        <authorList>
            <person name="Fukushima K."/>
        </authorList>
    </citation>
    <scope>NUCLEOTIDE SEQUENCE</scope>
    <source>
        <strain evidence="1">SING2019-196</strain>
    </source>
</reference>
<accession>A0AAD3Y3X0</accession>
<proteinExistence type="predicted"/>
<protein>
    <submittedName>
        <fullName evidence="1">Uncharacterized protein</fullName>
    </submittedName>
</protein>
<keyword evidence="2" id="KW-1185">Reference proteome</keyword>
<dbReference type="EMBL" id="BSYO01000031">
    <property type="protein sequence ID" value="GMH26550.1"/>
    <property type="molecule type" value="Genomic_DNA"/>
</dbReference>
<name>A0AAD3Y3X0_NEPGR</name>
<organism evidence="1 2">
    <name type="scientific">Nepenthes gracilis</name>
    <name type="common">Slender pitcher plant</name>
    <dbReference type="NCBI Taxonomy" id="150966"/>
    <lineage>
        <taxon>Eukaryota</taxon>
        <taxon>Viridiplantae</taxon>
        <taxon>Streptophyta</taxon>
        <taxon>Embryophyta</taxon>
        <taxon>Tracheophyta</taxon>
        <taxon>Spermatophyta</taxon>
        <taxon>Magnoliopsida</taxon>
        <taxon>eudicotyledons</taxon>
        <taxon>Gunneridae</taxon>
        <taxon>Pentapetalae</taxon>
        <taxon>Caryophyllales</taxon>
        <taxon>Nepenthaceae</taxon>
        <taxon>Nepenthes</taxon>
    </lineage>
</organism>
<dbReference type="Proteomes" id="UP001279734">
    <property type="component" value="Unassembled WGS sequence"/>
</dbReference>
<gene>
    <name evidence="1" type="ORF">Nepgr_028393</name>
</gene>
<evidence type="ECO:0000313" key="1">
    <source>
        <dbReference type="EMBL" id="GMH26550.1"/>
    </source>
</evidence>
<evidence type="ECO:0000313" key="2">
    <source>
        <dbReference type="Proteomes" id="UP001279734"/>
    </source>
</evidence>